<sequence>MDFFNSQWQQPLNNLQSEEQPNLTLPVRPVEILTQTLAIPFATALLFLGIQIIHGLTTLAFRLRRGPTPVEEQAVDDSGTWLQRRIKNSGGITIFIYQVGRLVGCLALFSLSVVSVRACTTWRKHGDLEAGWRVFIECPELFTAFTCAYASILAMISLSVRRWSLLTRRYNVALLLVLMATYLYRDVWPLATYTKTPLDIAEGRLLWAKIAVLVFTALIIPLFVPRRYVPVDPMDPMPVTNDEHTCSLISLALYAYLDPVIYLGAKVSHLKFDQLPPLMDTDYSKNLVKRAFPHLDPFEGNKPTKRRHIFFGLMRVYWREYSTLCILILIMVSFGFTSPIAVYQILGYLEKGHNVGSNVKPWFWIFCMFLGPAGRAITFQWYIFIQTRTLVRTEGIITQLVFAHSLRIRLKAEASNEKKDEEGHAKDTSSTIAGTPETASIAESTDANSEAESTAASTAVSREPSTSAGSTSSTLNTKAKGPAKTDEPSPAAKKEDKKEDKKDKSKSDSNLIGKINNLVTTDLNNITSGRDFLLLLLSVPLQITLCITFLYQILGWSAFVGLATMVALVPLPGYVAKLLQDVQRTRMKKTDARVQDVTEAINVLRMVKLFGWEMKMAKRIEEKRDEELKSLWNLKVSIDLLDCAQNTKMFYTLAQCLETVNGILNFTIPTVSMIATYAAFTVIMRGELTPSRIFSSIAVFNLLRQQLNRISWQVSLCIQGKVSLDRVNDFLLNTELLDVFTPRPAELPIQAPPSFDENAIGFNNASFSWSADSSNGSLTPNSRNFRLCIDNEALFKPGCINMIVGPTGSGKTSILMALLGEMHFIPTAPDSWFNLPRKNGVAYAAQESWVQNATIRDNILFGSEYDAVRYEKVIRQCALEKDLELFEAGDQTEVGEKGLTLSGGQKARVTLARAIYSPAEVLLLDDILAALDVHTSAWIVDKCFRGDLVKGRTILLVTHNIALVTPIAEFIVSIDQDGCVTSRGQHIHESLREDPELAAEAERDLEALAIGQEQVPELAHKPPPTDGKLIIAEEIEEGHVTWKSMKLFMSALGGNYPLIFYSLWVVGFLLTDWSNSFQTWFLGYWGSQYEKHPASEVKESFYLAAYSLILLTVTVVYTAAYIFFISGSMRASRHINKLLVNSVLWSTLRWLDETPTARIITRCTQDMRAVDGWIPQGFSDVIEITMSIISKLGLIIIFSPPFLAPGVAVAALGLYLGNLYLKAQLSVKREMSNAKSPLLAHFSAAIVGIVSVRAYGAEQAFKLESLKRINHYTRIARMSYNLNRWIGIRIEFMGAAFTSSLAAYLVYGQRNVGAANTGFSLNMAIEFCTMLLWWVRIFNEFEVQANSLERIQGYIDIEHEPQPTPSGEPPAAWPTSGSLKVENLSARYSQTGPAVLHDLSFEIESGQRIGIVGRTGSGKSSLTLALLRCIVTGGNVFFDGLLTSSINLDALRSSMTIIPQIPELLSGTLRKNLDPFDQHDDATLNDALRDAGLFALQDELDEARITLDSNISAGGSNLSVGQRQILALARAMVRGSKLLILDEATSAIDYKTDATIQATLRTRLASDVTIITVAHRLQTIMDADKIMVLDAGHIVEFDSPAALLDKEGGVLKAMVDDSGDAAMLYDMAQKGIYDSLQ</sequence>
<evidence type="ECO:0000256" key="6">
    <source>
        <dbReference type="ARBA" id="ARBA00022840"/>
    </source>
</evidence>
<dbReference type="GO" id="GO:0005524">
    <property type="term" value="F:ATP binding"/>
    <property type="evidence" value="ECO:0007669"/>
    <property type="project" value="UniProtKB-KW"/>
</dbReference>
<dbReference type="InterPro" id="IPR003439">
    <property type="entry name" value="ABC_transporter-like_ATP-bd"/>
</dbReference>
<feature type="compositionally biased region" description="Basic and acidic residues" evidence="9">
    <location>
        <begin position="414"/>
        <end position="427"/>
    </location>
</feature>
<feature type="transmembrane region" description="Helical" evidence="10">
    <location>
        <begin position="1101"/>
        <end position="1124"/>
    </location>
</feature>
<dbReference type="Proteomes" id="UP000567179">
    <property type="component" value="Unassembled WGS sequence"/>
</dbReference>
<keyword evidence="3 10" id="KW-0812">Transmembrane</keyword>
<dbReference type="InterPro" id="IPR003593">
    <property type="entry name" value="AAA+_ATPase"/>
</dbReference>
<dbReference type="InterPro" id="IPR050173">
    <property type="entry name" value="ABC_transporter_C-like"/>
</dbReference>
<dbReference type="InterPro" id="IPR017871">
    <property type="entry name" value="ABC_transporter-like_CS"/>
</dbReference>
<feature type="compositionally biased region" description="Polar residues" evidence="9">
    <location>
        <begin position="463"/>
        <end position="477"/>
    </location>
</feature>
<evidence type="ECO:0000256" key="2">
    <source>
        <dbReference type="ARBA" id="ARBA00022448"/>
    </source>
</evidence>
<name>A0A8H5B6L5_9AGAR</name>
<dbReference type="PROSITE" id="PS50929">
    <property type="entry name" value="ABC_TM1F"/>
    <property type="match status" value="2"/>
</dbReference>
<accession>A0A8H5B6L5</accession>
<dbReference type="GO" id="GO:0016887">
    <property type="term" value="F:ATP hydrolysis activity"/>
    <property type="evidence" value="ECO:0007669"/>
    <property type="project" value="InterPro"/>
</dbReference>
<feature type="compositionally biased region" description="Low complexity" evidence="9">
    <location>
        <begin position="442"/>
        <end position="461"/>
    </location>
</feature>
<feature type="transmembrane region" description="Helical" evidence="10">
    <location>
        <begin position="1236"/>
        <end position="1256"/>
    </location>
</feature>
<evidence type="ECO:0008006" key="15">
    <source>
        <dbReference type="Google" id="ProtNLM"/>
    </source>
</evidence>
<feature type="transmembrane region" description="Helical" evidence="10">
    <location>
        <begin position="321"/>
        <end position="342"/>
    </location>
</feature>
<feature type="compositionally biased region" description="Basic and acidic residues" evidence="9">
    <location>
        <begin position="483"/>
        <end position="507"/>
    </location>
</feature>
<evidence type="ECO:0000259" key="12">
    <source>
        <dbReference type="PROSITE" id="PS50929"/>
    </source>
</evidence>
<dbReference type="CDD" id="cd18604">
    <property type="entry name" value="ABC_6TM_VMR1_D2_like"/>
    <property type="match status" value="1"/>
</dbReference>
<comment type="subcellular location">
    <subcellularLocation>
        <location evidence="1">Membrane</location>
        <topology evidence="1">Multi-pass membrane protein</topology>
    </subcellularLocation>
</comment>
<dbReference type="PROSITE" id="PS50893">
    <property type="entry name" value="ABC_TRANSPORTER_2"/>
    <property type="match status" value="2"/>
</dbReference>
<evidence type="ECO:0000256" key="5">
    <source>
        <dbReference type="ARBA" id="ARBA00022741"/>
    </source>
</evidence>
<dbReference type="SUPFAM" id="SSF52540">
    <property type="entry name" value="P-loop containing nucleoside triphosphate hydrolases"/>
    <property type="match status" value="2"/>
</dbReference>
<feature type="domain" description="ABC transporter" evidence="11">
    <location>
        <begin position="1379"/>
        <end position="1616"/>
    </location>
</feature>
<dbReference type="GO" id="GO:0016020">
    <property type="term" value="C:membrane"/>
    <property type="evidence" value="ECO:0007669"/>
    <property type="project" value="UniProtKB-SubCell"/>
</dbReference>
<evidence type="ECO:0000256" key="1">
    <source>
        <dbReference type="ARBA" id="ARBA00004141"/>
    </source>
</evidence>
<reference evidence="13 14" key="1">
    <citation type="journal article" date="2020" name="ISME J.">
        <title>Uncovering the hidden diversity of litter-decomposition mechanisms in mushroom-forming fungi.</title>
        <authorList>
            <person name="Floudas D."/>
            <person name="Bentzer J."/>
            <person name="Ahren D."/>
            <person name="Johansson T."/>
            <person name="Persson P."/>
            <person name="Tunlid A."/>
        </authorList>
    </citation>
    <scope>NUCLEOTIDE SEQUENCE [LARGE SCALE GENOMIC DNA]</scope>
    <source>
        <strain evidence="13 14">CBS 101986</strain>
    </source>
</reference>
<dbReference type="InterPro" id="IPR011527">
    <property type="entry name" value="ABC1_TM_dom"/>
</dbReference>
<feature type="transmembrane region" description="Helical" evidence="10">
    <location>
        <begin position="532"/>
        <end position="553"/>
    </location>
</feature>
<proteinExistence type="predicted"/>
<gene>
    <name evidence="13" type="ORF">D9619_013179</name>
</gene>
<dbReference type="CDD" id="cd03244">
    <property type="entry name" value="ABCC_MRP_domain2"/>
    <property type="match status" value="1"/>
</dbReference>
<keyword evidence="5" id="KW-0547">Nucleotide-binding</keyword>
<feature type="transmembrane region" description="Helical" evidence="10">
    <location>
        <begin position="559"/>
        <end position="579"/>
    </location>
</feature>
<feature type="transmembrane region" description="Helical" evidence="10">
    <location>
        <begin position="362"/>
        <end position="384"/>
    </location>
</feature>
<evidence type="ECO:0000256" key="7">
    <source>
        <dbReference type="ARBA" id="ARBA00022989"/>
    </source>
</evidence>
<evidence type="ECO:0000259" key="11">
    <source>
        <dbReference type="PROSITE" id="PS50893"/>
    </source>
</evidence>
<dbReference type="Gene3D" id="1.20.1560.10">
    <property type="entry name" value="ABC transporter type 1, transmembrane domain"/>
    <property type="match status" value="3"/>
</dbReference>
<dbReference type="SMART" id="SM00382">
    <property type="entry name" value="AAA"/>
    <property type="match status" value="2"/>
</dbReference>
<dbReference type="EMBL" id="JAACJJ010000033">
    <property type="protein sequence ID" value="KAF5317493.1"/>
    <property type="molecule type" value="Genomic_DNA"/>
</dbReference>
<dbReference type="CDD" id="cd18596">
    <property type="entry name" value="ABC_6TM_VMR1_D1_like"/>
    <property type="match status" value="1"/>
</dbReference>
<dbReference type="InterPro" id="IPR027417">
    <property type="entry name" value="P-loop_NTPase"/>
</dbReference>
<dbReference type="GO" id="GO:0140359">
    <property type="term" value="F:ABC-type transporter activity"/>
    <property type="evidence" value="ECO:0007669"/>
    <property type="project" value="InterPro"/>
</dbReference>
<dbReference type="PANTHER" id="PTHR24223">
    <property type="entry name" value="ATP-BINDING CASSETTE SUB-FAMILY C"/>
    <property type="match status" value="1"/>
</dbReference>
<dbReference type="Pfam" id="PF00005">
    <property type="entry name" value="ABC_tran"/>
    <property type="match status" value="2"/>
</dbReference>
<feature type="transmembrane region" description="Helical" evidence="10">
    <location>
        <begin position="134"/>
        <end position="158"/>
    </location>
</feature>
<dbReference type="PROSITE" id="PS00211">
    <property type="entry name" value="ABC_TRANSPORTER_1"/>
    <property type="match status" value="1"/>
</dbReference>
<keyword evidence="2" id="KW-0813">Transport</keyword>
<dbReference type="CDD" id="cd03250">
    <property type="entry name" value="ABCC_MRP_domain1"/>
    <property type="match status" value="1"/>
</dbReference>
<protein>
    <recommendedName>
        <fullName evidence="15">P-loop containing nucleoside triphosphate hydrolase protein</fullName>
    </recommendedName>
</protein>
<dbReference type="Gene3D" id="3.40.50.300">
    <property type="entry name" value="P-loop containing nucleotide triphosphate hydrolases"/>
    <property type="match status" value="2"/>
</dbReference>
<feature type="transmembrane region" description="Helical" evidence="10">
    <location>
        <begin position="1319"/>
        <end position="1338"/>
    </location>
</feature>
<feature type="transmembrane region" description="Helical" evidence="10">
    <location>
        <begin position="32"/>
        <end position="56"/>
    </location>
</feature>
<evidence type="ECO:0000256" key="8">
    <source>
        <dbReference type="ARBA" id="ARBA00023136"/>
    </source>
</evidence>
<keyword evidence="14" id="KW-1185">Reference proteome</keyword>
<feature type="domain" description="ABC transmembrane type-1" evidence="12">
    <location>
        <begin position="1065"/>
        <end position="1307"/>
    </location>
</feature>
<dbReference type="FunFam" id="3.40.50.300:FF:000838">
    <property type="entry name" value="ABC multidrug transporter (Eurofung)"/>
    <property type="match status" value="1"/>
</dbReference>
<feature type="transmembrane region" description="Helical" evidence="10">
    <location>
        <begin position="1286"/>
        <end position="1307"/>
    </location>
</feature>
<comment type="caution">
    <text evidence="13">The sequence shown here is derived from an EMBL/GenBank/DDBJ whole genome shotgun (WGS) entry which is preliminary data.</text>
</comment>
<feature type="transmembrane region" description="Helical" evidence="10">
    <location>
        <begin position="94"/>
        <end position="114"/>
    </location>
</feature>
<dbReference type="InterPro" id="IPR036640">
    <property type="entry name" value="ABC1_TM_sf"/>
</dbReference>
<feature type="transmembrane region" description="Helical" evidence="10">
    <location>
        <begin position="205"/>
        <end position="224"/>
    </location>
</feature>
<keyword evidence="8 10" id="KW-0472">Membrane</keyword>
<feature type="domain" description="ABC transmembrane type-1" evidence="12">
    <location>
        <begin position="324"/>
        <end position="719"/>
    </location>
</feature>
<feature type="transmembrane region" description="Helical" evidence="10">
    <location>
        <begin position="1047"/>
        <end position="1070"/>
    </location>
</feature>
<evidence type="ECO:0000256" key="3">
    <source>
        <dbReference type="ARBA" id="ARBA00022692"/>
    </source>
</evidence>
<evidence type="ECO:0000313" key="13">
    <source>
        <dbReference type="EMBL" id="KAF5317493.1"/>
    </source>
</evidence>
<feature type="region of interest" description="Disordered" evidence="9">
    <location>
        <begin position="414"/>
        <end position="508"/>
    </location>
</feature>
<keyword evidence="7 10" id="KW-1133">Transmembrane helix</keyword>
<dbReference type="PANTHER" id="PTHR24223:SF356">
    <property type="entry name" value="ATP-BINDING CASSETTE TRANSPORTER ABC4"/>
    <property type="match status" value="1"/>
</dbReference>
<evidence type="ECO:0000256" key="10">
    <source>
        <dbReference type="SAM" id="Phobius"/>
    </source>
</evidence>
<keyword evidence="4" id="KW-0677">Repeat</keyword>
<dbReference type="FunFam" id="1.20.1560.10:FF:000013">
    <property type="entry name" value="ABC transporter C family member 2"/>
    <property type="match status" value="1"/>
</dbReference>
<evidence type="ECO:0000313" key="14">
    <source>
        <dbReference type="Proteomes" id="UP000567179"/>
    </source>
</evidence>
<dbReference type="SUPFAM" id="SSF90123">
    <property type="entry name" value="ABC transporter transmembrane region"/>
    <property type="match status" value="2"/>
</dbReference>
<feature type="transmembrane region" description="Helical" evidence="10">
    <location>
        <begin position="170"/>
        <end position="185"/>
    </location>
</feature>
<feature type="domain" description="ABC transporter" evidence="11">
    <location>
        <begin position="760"/>
        <end position="1001"/>
    </location>
</feature>
<dbReference type="Pfam" id="PF00664">
    <property type="entry name" value="ABC_membrane"/>
    <property type="match status" value="2"/>
</dbReference>
<organism evidence="13 14">
    <name type="scientific">Psilocybe cf. subviscida</name>
    <dbReference type="NCBI Taxonomy" id="2480587"/>
    <lineage>
        <taxon>Eukaryota</taxon>
        <taxon>Fungi</taxon>
        <taxon>Dikarya</taxon>
        <taxon>Basidiomycota</taxon>
        <taxon>Agaricomycotina</taxon>
        <taxon>Agaricomycetes</taxon>
        <taxon>Agaricomycetidae</taxon>
        <taxon>Agaricales</taxon>
        <taxon>Agaricineae</taxon>
        <taxon>Strophariaceae</taxon>
        <taxon>Psilocybe</taxon>
    </lineage>
</organism>
<evidence type="ECO:0000256" key="4">
    <source>
        <dbReference type="ARBA" id="ARBA00022737"/>
    </source>
</evidence>
<dbReference type="OrthoDB" id="6500128at2759"/>
<keyword evidence="6" id="KW-0067">ATP-binding</keyword>
<feature type="transmembrane region" description="Helical" evidence="10">
    <location>
        <begin position="1192"/>
        <end position="1216"/>
    </location>
</feature>
<evidence type="ECO:0000256" key="9">
    <source>
        <dbReference type="SAM" id="MobiDB-lite"/>
    </source>
</evidence>